<proteinExistence type="predicted"/>
<accession>A0A834RR10</accession>
<dbReference type="AlphaFoldDB" id="A0A834RR10"/>
<evidence type="ECO:0000256" key="1">
    <source>
        <dbReference type="SAM" id="MobiDB-lite"/>
    </source>
</evidence>
<protein>
    <submittedName>
        <fullName evidence="2">Uncharacterized protein</fullName>
    </submittedName>
</protein>
<organism evidence="2 3">
    <name type="scientific">Pyrenophora tritici-repentis</name>
    <dbReference type="NCBI Taxonomy" id="45151"/>
    <lineage>
        <taxon>Eukaryota</taxon>
        <taxon>Fungi</taxon>
        <taxon>Dikarya</taxon>
        <taxon>Ascomycota</taxon>
        <taxon>Pezizomycotina</taxon>
        <taxon>Dothideomycetes</taxon>
        <taxon>Pleosporomycetidae</taxon>
        <taxon>Pleosporales</taxon>
        <taxon>Pleosporineae</taxon>
        <taxon>Pleosporaceae</taxon>
        <taxon>Pyrenophora</taxon>
    </lineage>
</organism>
<reference evidence="2 3" key="1">
    <citation type="journal article" date="2018" name="BMC Genomics">
        <title>Comparative genomics of the wheat fungal pathogen Pyrenophora tritici-repentis reveals chromosomal variations and genome plasticity.</title>
        <authorList>
            <person name="Moolhuijzen P."/>
            <person name="See P.T."/>
            <person name="Hane J.K."/>
            <person name="Shi G."/>
            <person name="Liu Z."/>
            <person name="Oliver R.P."/>
            <person name="Moffat C.S."/>
        </authorList>
    </citation>
    <scope>NUCLEOTIDE SEQUENCE [LARGE SCALE GENOMIC DNA]</scope>
    <source>
        <strain evidence="2">M4</strain>
    </source>
</reference>
<feature type="compositionally biased region" description="Pro residues" evidence="1">
    <location>
        <begin position="62"/>
        <end position="71"/>
    </location>
</feature>
<dbReference type="EMBL" id="NQIK02000007">
    <property type="protein sequence ID" value="KAF7568094.1"/>
    <property type="molecule type" value="Genomic_DNA"/>
</dbReference>
<dbReference type="KEGG" id="ptrr:90957366"/>
<evidence type="ECO:0000313" key="3">
    <source>
        <dbReference type="Proteomes" id="UP000245464"/>
    </source>
</evidence>
<feature type="region of interest" description="Disordered" evidence="1">
    <location>
        <begin position="17"/>
        <end position="38"/>
    </location>
</feature>
<dbReference type="RefSeq" id="XP_065960785.1">
    <property type="nucleotide sequence ID" value="XM_066108793.1"/>
</dbReference>
<sequence>MTRNQFNRALIDLDSCRELRSSSVSHPPLDTTTSPSVCGDQLKSVIRIPQPCNYHSHSPSSSPSPQPPRPSGSPQQTWTTKPPLPGGAIFPSPFCQVGKGDTAEQAHSQAARTVDATAIIAGGHCDQLPYQHTNQLGGFWDDYGTVFYVDGDWQWYCNPGTSSSGYCDAGDGAPRKKRSVGFEG</sequence>
<feature type="region of interest" description="Disordered" evidence="1">
    <location>
        <begin position="50"/>
        <end position="83"/>
    </location>
</feature>
<dbReference type="GeneID" id="90957366"/>
<comment type="caution">
    <text evidence="2">The sequence shown here is derived from an EMBL/GenBank/DDBJ whole genome shotgun (WGS) entry which is preliminary data.</text>
</comment>
<name>A0A834RR10_9PLEO</name>
<gene>
    <name evidence="2" type="ORF">PtrM4_127070</name>
</gene>
<evidence type="ECO:0000313" key="2">
    <source>
        <dbReference type="EMBL" id="KAF7568094.1"/>
    </source>
</evidence>
<feature type="compositionally biased region" description="Polar residues" evidence="1">
    <location>
        <begin position="21"/>
        <end position="36"/>
    </location>
</feature>
<dbReference type="Proteomes" id="UP000245464">
    <property type="component" value="Chromosome 7"/>
</dbReference>